<dbReference type="OrthoDB" id="191686at2759"/>
<dbReference type="HOGENOM" id="CLU_072366_1_2_1"/>
<keyword evidence="8" id="KW-1185">Reference proteome</keyword>
<dbReference type="Proteomes" id="UP000008144">
    <property type="component" value="Chromosome 9"/>
</dbReference>
<dbReference type="GO" id="GO:0009966">
    <property type="term" value="P:regulation of signal transduction"/>
    <property type="evidence" value="ECO:0000318"/>
    <property type="project" value="GO_Central"/>
</dbReference>
<keyword evidence="3" id="KW-0479">Metal-binding</keyword>
<comment type="similarity">
    <text evidence="1">Belongs to the recoverin family.</text>
</comment>
<evidence type="ECO:0000313" key="7">
    <source>
        <dbReference type="Ensembl" id="ENSCINP00000011655.3"/>
    </source>
</evidence>
<evidence type="ECO:0000256" key="5">
    <source>
        <dbReference type="ARBA" id="ARBA00022837"/>
    </source>
</evidence>
<dbReference type="InParanoid" id="F7ASM9"/>
<keyword evidence="5" id="KW-0106">Calcium</keyword>
<dbReference type="GO" id="GO:0005509">
    <property type="term" value="F:calcium ion binding"/>
    <property type="evidence" value="ECO:0000318"/>
    <property type="project" value="GO_Central"/>
</dbReference>
<protein>
    <submittedName>
        <fullName evidence="7">Neuronal calcium sensor 1-like</fullName>
    </submittedName>
</protein>
<dbReference type="PANTHER" id="PTHR23055:SF172">
    <property type="entry name" value="EF-HAND DOMAIN-CONTAINING PROTEIN"/>
    <property type="match status" value="1"/>
</dbReference>
<dbReference type="PRINTS" id="PR00450">
    <property type="entry name" value="RECOVERIN"/>
</dbReference>
<dbReference type="RefSeq" id="XP_002126335.1">
    <property type="nucleotide sequence ID" value="XM_002126299.3"/>
</dbReference>
<organism evidence="7 8">
    <name type="scientific">Ciona intestinalis</name>
    <name type="common">Transparent sea squirt</name>
    <name type="synonym">Ascidia intestinalis</name>
    <dbReference type="NCBI Taxonomy" id="7719"/>
    <lineage>
        <taxon>Eukaryota</taxon>
        <taxon>Metazoa</taxon>
        <taxon>Chordata</taxon>
        <taxon>Tunicata</taxon>
        <taxon>Ascidiacea</taxon>
        <taxon>Phlebobranchia</taxon>
        <taxon>Cionidae</taxon>
        <taxon>Ciona</taxon>
    </lineage>
</organism>
<keyword evidence="2" id="KW-0449">Lipoprotein</keyword>
<evidence type="ECO:0000256" key="1">
    <source>
        <dbReference type="ARBA" id="ARBA00006049"/>
    </source>
</evidence>
<keyword evidence="4" id="KW-0677">Repeat</keyword>
<dbReference type="InterPro" id="IPR028846">
    <property type="entry name" value="Recoverin"/>
</dbReference>
<evidence type="ECO:0000313" key="8">
    <source>
        <dbReference type="Proteomes" id="UP000008144"/>
    </source>
</evidence>
<keyword evidence="2" id="KW-0519">Myristate</keyword>
<dbReference type="Pfam" id="PF13499">
    <property type="entry name" value="EF-hand_7"/>
    <property type="match status" value="1"/>
</dbReference>
<dbReference type="FunFam" id="1.10.238.10:FF:000009">
    <property type="entry name" value="Visinin-like protein 1"/>
    <property type="match status" value="1"/>
</dbReference>
<dbReference type="PANTHER" id="PTHR23055">
    <property type="entry name" value="CALCIUM BINDING PROTEINS"/>
    <property type="match status" value="1"/>
</dbReference>
<feature type="domain" description="EF-hand" evidence="6">
    <location>
        <begin position="146"/>
        <end position="181"/>
    </location>
</feature>
<dbReference type="EMBL" id="EAAA01002880">
    <property type="status" value="NOT_ANNOTATED_CDS"/>
    <property type="molecule type" value="Genomic_DNA"/>
</dbReference>
<dbReference type="InterPro" id="IPR011992">
    <property type="entry name" value="EF-hand-dom_pair"/>
</dbReference>
<evidence type="ECO:0000259" key="6">
    <source>
        <dbReference type="PROSITE" id="PS50222"/>
    </source>
</evidence>
<dbReference type="SUPFAM" id="SSF47473">
    <property type="entry name" value="EF-hand"/>
    <property type="match status" value="1"/>
</dbReference>
<reference evidence="7" key="2">
    <citation type="journal article" date="2008" name="Genome Biol.">
        <title>Improved genome assembly and evidence-based global gene model set for the chordate Ciona intestinalis: new insight into intron and operon populations.</title>
        <authorList>
            <person name="Satou Y."/>
            <person name="Mineta K."/>
            <person name="Ogasawara M."/>
            <person name="Sasakura Y."/>
            <person name="Shoguchi E."/>
            <person name="Ueno K."/>
            <person name="Yamada L."/>
            <person name="Matsumoto J."/>
            <person name="Wasserscheid J."/>
            <person name="Dewar K."/>
            <person name="Wiley G.B."/>
            <person name="Macmil S.L."/>
            <person name="Roe B.A."/>
            <person name="Zeller R.W."/>
            <person name="Hastings K.E."/>
            <person name="Lemaire P."/>
            <person name="Lindquist E."/>
            <person name="Endo T."/>
            <person name="Hotta K."/>
            <person name="Inaba K."/>
        </authorList>
    </citation>
    <scope>NUCLEOTIDE SEQUENCE [LARGE SCALE GENOMIC DNA]</scope>
    <source>
        <strain evidence="7">wild type</strain>
    </source>
</reference>
<name>F7ASM9_CIOIN</name>
<reference evidence="7" key="4">
    <citation type="submission" date="2025-09" db="UniProtKB">
        <authorList>
            <consortium name="Ensembl"/>
        </authorList>
    </citation>
    <scope>IDENTIFICATION</scope>
</reference>
<dbReference type="KEGG" id="cin:100180757"/>
<dbReference type="PROSITE" id="PS50222">
    <property type="entry name" value="EF_HAND_2"/>
    <property type="match status" value="1"/>
</dbReference>
<dbReference type="Ensembl" id="ENSCINT00000011655.3">
    <property type="protein sequence ID" value="ENSCINP00000011655.3"/>
    <property type="gene ID" value="ENSCING00000005626.3"/>
</dbReference>
<dbReference type="InterPro" id="IPR002048">
    <property type="entry name" value="EF_hand_dom"/>
</dbReference>
<dbReference type="GeneTree" id="ENSGT00940000166915"/>
<reference evidence="7" key="3">
    <citation type="submission" date="2025-08" db="UniProtKB">
        <authorList>
            <consortium name="Ensembl"/>
        </authorList>
    </citation>
    <scope>IDENTIFICATION</scope>
</reference>
<proteinExistence type="inferred from homology"/>
<dbReference type="AlphaFoldDB" id="F7ASM9"/>
<evidence type="ECO:0000256" key="2">
    <source>
        <dbReference type="ARBA" id="ARBA00022707"/>
    </source>
</evidence>
<accession>F7ASM9</accession>
<dbReference type="GeneID" id="100180757"/>
<evidence type="ECO:0000256" key="3">
    <source>
        <dbReference type="ARBA" id="ARBA00022723"/>
    </source>
</evidence>
<sequence length="192" mass="21817">MGNQESTQSLSEHEIARLSAETNFTPAEVAQWYKGFKRDCPSGKFTMARFQAIAEGFFPAGDAENFTKFIFNGMDLEEDASLNFESFIKVTSLLARGTKEEKLKWAFHVRDIDHTGFITKEKMQLVEDSVFSMIANHVPLPDDENTAEKRTEKLYNLIEKDQDGKVTVDQFKVGLNQDRDIVNALSLHDTVQ</sequence>
<dbReference type="OMA" id="FRNDANH"/>
<evidence type="ECO:0000256" key="4">
    <source>
        <dbReference type="ARBA" id="ARBA00022737"/>
    </source>
</evidence>
<accession>A0A1W2WCZ1</accession>
<gene>
    <name evidence="7" type="primary">LOC100180757</name>
</gene>
<dbReference type="Gene3D" id="1.10.238.10">
    <property type="entry name" value="EF-hand"/>
    <property type="match status" value="1"/>
</dbReference>
<dbReference type="STRING" id="7719.ENSCINP00000011655"/>
<reference evidence="8" key="1">
    <citation type="journal article" date="2002" name="Science">
        <title>The draft genome of Ciona intestinalis: insights into chordate and vertebrate origins.</title>
        <authorList>
            <person name="Dehal P."/>
            <person name="Satou Y."/>
            <person name="Campbell R.K."/>
            <person name="Chapman J."/>
            <person name="Degnan B."/>
            <person name="De Tomaso A."/>
            <person name="Davidson B."/>
            <person name="Di Gregorio A."/>
            <person name="Gelpke M."/>
            <person name="Goodstein D.M."/>
            <person name="Harafuji N."/>
            <person name="Hastings K.E."/>
            <person name="Ho I."/>
            <person name="Hotta K."/>
            <person name="Huang W."/>
            <person name="Kawashima T."/>
            <person name="Lemaire P."/>
            <person name="Martinez D."/>
            <person name="Meinertzhagen I.A."/>
            <person name="Necula S."/>
            <person name="Nonaka M."/>
            <person name="Putnam N."/>
            <person name="Rash S."/>
            <person name="Saiga H."/>
            <person name="Satake M."/>
            <person name="Terry A."/>
            <person name="Yamada L."/>
            <person name="Wang H.G."/>
            <person name="Awazu S."/>
            <person name="Azumi K."/>
            <person name="Boore J."/>
            <person name="Branno M."/>
            <person name="Chin-Bow S."/>
            <person name="DeSantis R."/>
            <person name="Doyle S."/>
            <person name="Francino P."/>
            <person name="Keys D.N."/>
            <person name="Haga S."/>
            <person name="Hayashi H."/>
            <person name="Hino K."/>
            <person name="Imai K.S."/>
            <person name="Inaba K."/>
            <person name="Kano S."/>
            <person name="Kobayashi K."/>
            <person name="Kobayashi M."/>
            <person name="Lee B.I."/>
            <person name="Makabe K.W."/>
            <person name="Manohar C."/>
            <person name="Matassi G."/>
            <person name="Medina M."/>
            <person name="Mochizuki Y."/>
            <person name="Mount S."/>
            <person name="Morishita T."/>
            <person name="Miura S."/>
            <person name="Nakayama A."/>
            <person name="Nishizaka S."/>
            <person name="Nomoto H."/>
            <person name="Ohta F."/>
            <person name="Oishi K."/>
            <person name="Rigoutsos I."/>
            <person name="Sano M."/>
            <person name="Sasaki A."/>
            <person name="Sasakura Y."/>
            <person name="Shoguchi E."/>
            <person name="Shin-i T."/>
            <person name="Spagnuolo A."/>
            <person name="Stainier D."/>
            <person name="Suzuki M.M."/>
            <person name="Tassy O."/>
            <person name="Takatori N."/>
            <person name="Tokuoka M."/>
            <person name="Yagi K."/>
            <person name="Yoshizaki F."/>
            <person name="Wada S."/>
            <person name="Zhang C."/>
            <person name="Hyatt P.D."/>
            <person name="Larimer F."/>
            <person name="Detter C."/>
            <person name="Doggett N."/>
            <person name="Glavina T."/>
            <person name="Hawkins T."/>
            <person name="Richardson P."/>
            <person name="Lucas S."/>
            <person name="Kohara Y."/>
            <person name="Levine M."/>
            <person name="Satoh N."/>
            <person name="Rokhsar D.S."/>
        </authorList>
    </citation>
    <scope>NUCLEOTIDE SEQUENCE [LARGE SCALE GENOMIC DNA]</scope>
</reference>